<dbReference type="Proteomes" id="UP000237797">
    <property type="component" value="Unassembled WGS sequence"/>
</dbReference>
<accession>A0A2T0LJQ8</accession>
<dbReference type="Pfam" id="PF00381">
    <property type="entry name" value="PTS-HPr"/>
    <property type="match status" value="1"/>
</dbReference>
<feature type="chain" id="PRO_5015661006" evidence="2">
    <location>
        <begin position="35"/>
        <end position="343"/>
    </location>
</feature>
<feature type="domain" description="HPr" evidence="3">
    <location>
        <begin position="278"/>
        <end position="341"/>
    </location>
</feature>
<protein>
    <submittedName>
        <fullName evidence="4">Phosphotransferase system HPr-like phosphotransfer protein</fullName>
    </submittedName>
</protein>
<dbReference type="RefSeq" id="WP_106343698.1">
    <property type="nucleotide sequence ID" value="NZ_PVNE01000001.1"/>
</dbReference>
<sequence length="343" mass="36769">MKLFRRICKKAFLLTGLLTLALLPFFGGAAPAHAADWSQGVVIRADRIEIKGLLPLLAIGNDGGPVLRMIAGEAKVYGMKMAAAHQGRGWGMEIADGGVVPIRGLQADATALGFRIKGLPIQIGDSIPSIVLHDVFMKVDRLEAKQIDLHGLEMSTQPGVSLKPDGPVLDLRPFAQSSRKEMEEEINERLREMSTTPTKDEDSEAKDGEKEGEEKPSGDEKGDGVSDETDNPAEGPGSGSEDPNQTEPPPAGGEPPDDSGAVIEEKVKLAKTIGLVRARELVKEVKKYDASVMIKKGKKAVKADDYWAVVGLGLFRGTEIVLSAEGNASRQAVDALVRYLTKK</sequence>
<feature type="region of interest" description="Disordered" evidence="1">
    <location>
        <begin position="157"/>
        <end position="260"/>
    </location>
</feature>
<feature type="compositionally biased region" description="Basic and acidic residues" evidence="1">
    <location>
        <begin position="205"/>
        <end position="224"/>
    </location>
</feature>
<evidence type="ECO:0000313" key="5">
    <source>
        <dbReference type="Proteomes" id="UP000237797"/>
    </source>
</evidence>
<feature type="compositionally biased region" description="Basic and acidic residues" evidence="1">
    <location>
        <begin position="178"/>
        <end position="192"/>
    </location>
</feature>
<evidence type="ECO:0000313" key="4">
    <source>
        <dbReference type="EMBL" id="PRX42769.1"/>
    </source>
</evidence>
<dbReference type="InterPro" id="IPR000032">
    <property type="entry name" value="HPr-like"/>
</dbReference>
<evidence type="ECO:0000259" key="3">
    <source>
        <dbReference type="Pfam" id="PF00381"/>
    </source>
</evidence>
<organism evidence="4 5">
    <name type="scientific">Planifilum fimeticola</name>
    <dbReference type="NCBI Taxonomy" id="201975"/>
    <lineage>
        <taxon>Bacteria</taxon>
        <taxon>Bacillati</taxon>
        <taxon>Bacillota</taxon>
        <taxon>Bacilli</taxon>
        <taxon>Bacillales</taxon>
        <taxon>Thermoactinomycetaceae</taxon>
        <taxon>Planifilum</taxon>
    </lineage>
</organism>
<dbReference type="InterPro" id="IPR035895">
    <property type="entry name" value="HPr-like_sf"/>
</dbReference>
<feature type="signal peptide" evidence="2">
    <location>
        <begin position="1"/>
        <end position="34"/>
    </location>
</feature>
<name>A0A2T0LJQ8_9BACL</name>
<evidence type="ECO:0000256" key="2">
    <source>
        <dbReference type="SAM" id="SignalP"/>
    </source>
</evidence>
<dbReference type="GO" id="GO:0016740">
    <property type="term" value="F:transferase activity"/>
    <property type="evidence" value="ECO:0007669"/>
    <property type="project" value="UniProtKB-KW"/>
</dbReference>
<keyword evidence="2" id="KW-0732">Signal</keyword>
<evidence type="ECO:0000256" key="1">
    <source>
        <dbReference type="SAM" id="MobiDB-lite"/>
    </source>
</evidence>
<reference evidence="4 5" key="1">
    <citation type="submission" date="2018-03" db="EMBL/GenBank/DDBJ databases">
        <title>Genomic Encyclopedia of Archaeal and Bacterial Type Strains, Phase II (KMG-II): from individual species to whole genera.</title>
        <authorList>
            <person name="Goeker M."/>
        </authorList>
    </citation>
    <scope>NUCLEOTIDE SEQUENCE [LARGE SCALE GENOMIC DNA]</scope>
    <source>
        <strain evidence="4 5">DSM 44946</strain>
    </source>
</reference>
<keyword evidence="5" id="KW-1185">Reference proteome</keyword>
<dbReference type="SUPFAM" id="SSF55594">
    <property type="entry name" value="HPr-like"/>
    <property type="match status" value="1"/>
</dbReference>
<dbReference type="AlphaFoldDB" id="A0A2T0LJQ8"/>
<dbReference type="Gene3D" id="3.30.1340.10">
    <property type="entry name" value="HPr-like"/>
    <property type="match status" value="1"/>
</dbReference>
<dbReference type="EMBL" id="PVNE01000001">
    <property type="protein sequence ID" value="PRX42769.1"/>
    <property type="molecule type" value="Genomic_DNA"/>
</dbReference>
<gene>
    <name evidence="4" type="ORF">CLV97_101260</name>
</gene>
<comment type="caution">
    <text evidence="4">The sequence shown here is derived from an EMBL/GenBank/DDBJ whole genome shotgun (WGS) entry which is preliminary data.</text>
</comment>
<proteinExistence type="predicted"/>
<keyword evidence="4" id="KW-0808">Transferase</keyword>
<dbReference type="OrthoDB" id="2988537at2"/>